<reference evidence="3 4" key="1">
    <citation type="submission" date="2022-04" db="EMBL/GenBank/DDBJ databases">
        <authorList>
            <person name="Ye Y.-Q."/>
            <person name="Du Z.-J."/>
        </authorList>
    </citation>
    <scope>NUCLEOTIDE SEQUENCE [LARGE SCALE GENOMIC DNA]</scope>
    <source>
        <strain evidence="3 4">A6E488</strain>
    </source>
</reference>
<evidence type="ECO:0000313" key="3">
    <source>
        <dbReference type="EMBL" id="MCT8970232.1"/>
    </source>
</evidence>
<sequence length="283" mass="28710">MTRRLAPVAALAALLAGAATVYAQAAHAQARLPDGGTARAGGSGVVEAHYVAPTARYAHGVLGDAIEAGGLAVRDAAGRRHVLMLSGDSVFEDITPRLADLDGDGGAEVIAVRSYLARGSALAVYGMRGDAFVHIAETAPIGRPGRWLNPAAIADLTGDGRLEVAIVRTPHIGGRLEVWRLRAGGLSRLAALDGFSNHVIGSRTLGLAAVGDVDGDGVADLVLPDARRTALVAVTLAGGRARIIGRAAMPAPVVGTVSISGERVSASLAGGRRGTVSFAAFRD</sequence>
<comment type="caution">
    <text evidence="3">The sequence shown here is derived from an EMBL/GenBank/DDBJ whole genome shotgun (WGS) entry which is preliminary data.</text>
</comment>
<protein>
    <submittedName>
        <fullName evidence="3">VCBS repeat-containing protein</fullName>
    </submittedName>
</protein>
<feature type="signal peptide" evidence="2">
    <location>
        <begin position="1"/>
        <end position="25"/>
    </location>
</feature>
<dbReference type="EMBL" id="JALIDZ010000001">
    <property type="protein sequence ID" value="MCT8970232.1"/>
    <property type="molecule type" value="Genomic_DNA"/>
</dbReference>
<evidence type="ECO:0000256" key="1">
    <source>
        <dbReference type="ARBA" id="ARBA00022729"/>
    </source>
</evidence>
<dbReference type="RefSeq" id="WP_261613807.1">
    <property type="nucleotide sequence ID" value="NZ_JALIDZ010000001.1"/>
</dbReference>
<evidence type="ECO:0000313" key="4">
    <source>
        <dbReference type="Proteomes" id="UP001320898"/>
    </source>
</evidence>
<keyword evidence="1 2" id="KW-0732">Signal</keyword>
<dbReference type="InterPro" id="IPR028994">
    <property type="entry name" value="Integrin_alpha_N"/>
</dbReference>
<feature type="chain" id="PRO_5043778501" evidence="2">
    <location>
        <begin position="26"/>
        <end position="283"/>
    </location>
</feature>
<accession>A0AAW5QQU5</accession>
<proteinExistence type="predicted"/>
<dbReference type="AlphaFoldDB" id="A0AAW5QQU5"/>
<dbReference type="Gene3D" id="2.130.10.130">
    <property type="entry name" value="Integrin alpha, N-terminal"/>
    <property type="match status" value="1"/>
</dbReference>
<evidence type="ECO:0000256" key="2">
    <source>
        <dbReference type="SAM" id="SignalP"/>
    </source>
</evidence>
<dbReference type="SUPFAM" id="SSF69318">
    <property type="entry name" value="Integrin alpha N-terminal domain"/>
    <property type="match status" value="1"/>
</dbReference>
<organism evidence="3 4">
    <name type="scientific">Microbaculum marinisediminis</name>
    <dbReference type="NCBI Taxonomy" id="2931392"/>
    <lineage>
        <taxon>Bacteria</taxon>
        <taxon>Pseudomonadati</taxon>
        <taxon>Pseudomonadota</taxon>
        <taxon>Alphaproteobacteria</taxon>
        <taxon>Hyphomicrobiales</taxon>
        <taxon>Tepidamorphaceae</taxon>
        <taxon>Microbaculum</taxon>
    </lineage>
</organism>
<dbReference type="Proteomes" id="UP001320898">
    <property type="component" value="Unassembled WGS sequence"/>
</dbReference>
<dbReference type="Pfam" id="PF13517">
    <property type="entry name" value="FG-GAP_3"/>
    <property type="match status" value="1"/>
</dbReference>
<name>A0AAW5QQU5_9HYPH</name>
<gene>
    <name evidence="3" type="ORF">MUB46_00015</name>
</gene>
<dbReference type="InterPro" id="IPR013517">
    <property type="entry name" value="FG-GAP"/>
</dbReference>
<keyword evidence="4" id="KW-1185">Reference proteome</keyword>